<dbReference type="InterPro" id="IPR036397">
    <property type="entry name" value="RNaseH_sf"/>
</dbReference>
<dbReference type="InParanoid" id="A0A1Q3BVC4"/>
<dbReference type="OrthoDB" id="101614at2759"/>
<evidence type="ECO:0000259" key="1">
    <source>
        <dbReference type="Pfam" id="PF13456"/>
    </source>
</evidence>
<dbReference type="PANTHER" id="PTHR48475:SF1">
    <property type="entry name" value="RNASE H TYPE-1 DOMAIN-CONTAINING PROTEIN"/>
    <property type="match status" value="1"/>
</dbReference>
<keyword evidence="3" id="KW-1185">Reference proteome</keyword>
<comment type="caution">
    <text evidence="2">The sequence shown here is derived from an EMBL/GenBank/DDBJ whole genome shotgun (WGS) entry which is preliminary data.</text>
</comment>
<dbReference type="PANTHER" id="PTHR48475">
    <property type="entry name" value="RIBONUCLEASE H"/>
    <property type="match status" value="1"/>
</dbReference>
<dbReference type="GO" id="GO:0003676">
    <property type="term" value="F:nucleic acid binding"/>
    <property type="evidence" value="ECO:0007669"/>
    <property type="project" value="InterPro"/>
</dbReference>
<dbReference type="CDD" id="cd09279">
    <property type="entry name" value="RNase_HI_like"/>
    <property type="match status" value="1"/>
</dbReference>
<proteinExistence type="predicted"/>
<dbReference type="GO" id="GO:0004523">
    <property type="term" value="F:RNA-DNA hybrid ribonuclease activity"/>
    <property type="evidence" value="ECO:0007669"/>
    <property type="project" value="InterPro"/>
</dbReference>
<evidence type="ECO:0000313" key="2">
    <source>
        <dbReference type="EMBL" id="GAV71733.1"/>
    </source>
</evidence>
<dbReference type="AlphaFoldDB" id="A0A1Q3BVC4"/>
<gene>
    <name evidence="2" type="ORF">CFOL_v3_15223</name>
</gene>
<dbReference type="Gene3D" id="3.30.420.10">
    <property type="entry name" value="Ribonuclease H-like superfamily/Ribonuclease H"/>
    <property type="match status" value="1"/>
</dbReference>
<dbReference type="InterPro" id="IPR012337">
    <property type="entry name" value="RNaseH-like_sf"/>
</dbReference>
<feature type="non-terminal residue" evidence="2">
    <location>
        <position position="1"/>
    </location>
</feature>
<organism evidence="2 3">
    <name type="scientific">Cephalotus follicularis</name>
    <name type="common">Albany pitcher plant</name>
    <dbReference type="NCBI Taxonomy" id="3775"/>
    <lineage>
        <taxon>Eukaryota</taxon>
        <taxon>Viridiplantae</taxon>
        <taxon>Streptophyta</taxon>
        <taxon>Embryophyta</taxon>
        <taxon>Tracheophyta</taxon>
        <taxon>Spermatophyta</taxon>
        <taxon>Magnoliopsida</taxon>
        <taxon>eudicotyledons</taxon>
        <taxon>Gunneridae</taxon>
        <taxon>Pentapetalae</taxon>
        <taxon>rosids</taxon>
        <taxon>fabids</taxon>
        <taxon>Oxalidales</taxon>
        <taxon>Cephalotaceae</taxon>
        <taxon>Cephalotus</taxon>
    </lineage>
</organism>
<sequence length="120" mass="13390">GAGIILQSLDNVSTQLAYKLDFFCSNNETEYEASILGMLLAMEKGTKMIVVKGDSKLIIKQMIGEYGIKELALAEYRRIVKITLEHVPRTENKYTDTLATTASKVIMENQNEALLTITKT</sequence>
<reference evidence="3" key="1">
    <citation type="submission" date="2016-04" db="EMBL/GenBank/DDBJ databases">
        <title>Cephalotus genome sequencing.</title>
        <authorList>
            <person name="Fukushima K."/>
            <person name="Hasebe M."/>
            <person name="Fang X."/>
        </authorList>
    </citation>
    <scope>NUCLEOTIDE SEQUENCE [LARGE SCALE GENOMIC DNA]</scope>
    <source>
        <strain evidence="3">cv. St1</strain>
    </source>
</reference>
<dbReference type="Pfam" id="PF13456">
    <property type="entry name" value="RVT_3"/>
    <property type="match status" value="1"/>
</dbReference>
<evidence type="ECO:0000313" key="3">
    <source>
        <dbReference type="Proteomes" id="UP000187406"/>
    </source>
</evidence>
<accession>A0A1Q3BVC4</accession>
<name>A0A1Q3BVC4_CEPFO</name>
<dbReference type="SUPFAM" id="SSF53098">
    <property type="entry name" value="Ribonuclease H-like"/>
    <property type="match status" value="1"/>
</dbReference>
<dbReference type="Proteomes" id="UP000187406">
    <property type="component" value="Unassembled WGS sequence"/>
</dbReference>
<dbReference type="EMBL" id="BDDD01000936">
    <property type="protein sequence ID" value="GAV71733.1"/>
    <property type="molecule type" value="Genomic_DNA"/>
</dbReference>
<dbReference type="InterPro" id="IPR002156">
    <property type="entry name" value="RNaseH_domain"/>
</dbReference>
<feature type="domain" description="RNase H type-1" evidence="1">
    <location>
        <begin position="2"/>
        <end position="101"/>
    </location>
</feature>
<protein>
    <submittedName>
        <fullName evidence="2">RVT_3 domain-containing protein</fullName>
    </submittedName>
</protein>